<reference evidence="3 4" key="2">
    <citation type="submission" date="2025-04" db="UniProtKB">
        <authorList>
            <consortium name="RefSeq"/>
        </authorList>
    </citation>
    <scope>IDENTIFICATION</scope>
    <source>
        <tissue evidence="3 4">Whole body</tissue>
    </source>
</reference>
<sequence length="105" mass="12558">MSFQQRTADHTYCAYRPPETDTCLMCDTVYVRYGKHESSETSVPCSDQTRAQKYHTDVDHSLWWCKRFLISSDIWNCRGHCVQIIRKTYRTRKMTVEKHIVTYVQ</sequence>
<dbReference type="RefSeq" id="XP_025421698.1">
    <property type="nucleotide sequence ID" value="XM_025565913.1"/>
</dbReference>
<keyword evidence="2" id="KW-1185">Reference proteome</keyword>
<dbReference type="Proteomes" id="UP000694846">
    <property type="component" value="Unplaced"/>
</dbReference>
<evidence type="ECO:0000313" key="3">
    <source>
        <dbReference type="RefSeq" id="XP_025421697.1"/>
    </source>
</evidence>
<accession>A0A2S2R4N5</accession>
<protein>
    <submittedName>
        <fullName evidence="3 4">Uncharacterized protein LOC112691602</fullName>
    </submittedName>
</protein>
<reference evidence="1" key="1">
    <citation type="submission" date="2018-04" db="EMBL/GenBank/DDBJ databases">
        <title>Transcriptome assembly of Sipha flava.</title>
        <authorList>
            <person name="Scully E.D."/>
            <person name="Geib S.M."/>
            <person name="Palmer N.A."/>
            <person name="Koch K."/>
            <person name="Bradshaw J."/>
            <person name="Heng-Moss T."/>
            <person name="Sarath G."/>
        </authorList>
    </citation>
    <scope>NUCLEOTIDE SEQUENCE</scope>
</reference>
<dbReference type="AlphaFoldDB" id="A0A2S2R4N5"/>
<proteinExistence type="predicted"/>
<evidence type="ECO:0000313" key="2">
    <source>
        <dbReference type="Proteomes" id="UP000694846"/>
    </source>
</evidence>
<gene>
    <name evidence="3 4 5" type="primary">LOC112691602</name>
    <name evidence="1" type="ORF">g.2160</name>
</gene>
<organism evidence="1">
    <name type="scientific">Sipha flava</name>
    <name type="common">yellow sugarcane aphid</name>
    <dbReference type="NCBI Taxonomy" id="143950"/>
    <lineage>
        <taxon>Eukaryota</taxon>
        <taxon>Metazoa</taxon>
        <taxon>Ecdysozoa</taxon>
        <taxon>Arthropoda</taxon>
        <taxon>Hexapoda</taxon>
        <taxon>Insecta</taxon>
        <taxon>Pterygota</taxon>
        <taxon>Neoptera</taxon>
        <taxon>Paraneoptera</taxon>
        <taxon>Hemiptera</taxon>
        <taxon>Sternorrhyncha</taxon>
        <taxon>Aphidomorpha</taxon>
        <taxon>Aphidoidea</taxon>
        <taxon>Aphididae</taxon>
        <taxon>Sipha</taxon>
    </lineage>
</organism>
<evidence type="ECO:0000313" key="4">
    <source>
        <dbReference type="RefSeq" id="XP_025421698.1"/>
    </source>
</evidence>
<evidence type="ECO:0000313" key="5">
    <source>
        <dbReference type="RefSeq" id="XP_025421699.1"/>
    </source>
</evidence>
<dbReference type="RefSeq" id="XP_025421699.1">
    <property type="nucleotide sequence ID" value="XM_025565914.1"/>
</dbReference>
<dbReference type="GeneID" id="112691602"/>
<evidence type="ECO:0000313" key="1">
    <source>
        <dbReference type="EMBL" id="MBY84981.1"/>
    </source>
</evidence>
<dbReference type="EMBL" id="GGMS01015778">
    <property type="protein sequence ID" value="MBY84981.1"/>
    <property type="molecule type" value="Transcribed_RNA"/>
</dbReference>
<name>A0A2S2R4N5_9HEMI</name>
<dbReference type="RefSeq" id="XP_025421697.1">
    <property type="nucleotide sequence ID" value="XM_025565912.1"/>
</dbReference>